<dbReference type="Proteomes" id="UP000266861">
    <property type="component" value="Unassembled WGS sequence"/>
</dbReference>
<evidence type="ECO:0008006" key="3">
    <source>
        <dbReference type="Google" id="ProtNLM"/>
    </source>
</evidence>
<dbReference type="InterPro" id="IPR011009">
    <property type="entry name" value="Kinase-like_dom_sf"/>
</dbReference>
<reference evidence="1 2" key="1">
    <citation type="submission" date="2018-08" db="EMBL/GenBank/DDBJ databases">
        <title>Genome and evolution of the arbuscular mycorrhizal fungus Diversispora epigaea (formerly Glomus versiforme) and its bacterial endosymbionts.</title>
        <authorList>
            <person name="Sun X."/>
            <person name="Fei Z."/>
            <person name="Harrison M."/>
        </authorList>
    </citation>
    <scope>NUCLEOTIDE SEQUENCE [LARGE SCALE GENOMIC DNA]</scope>
    <source>
        <strain evidence="1 2">IT104</strain>
    </source>
</reference>
<gene>
    <name evidence="1" type="ORF">Glove_183g67</name>
</gene>
<evidence type="ECO:0000313" key="1">
    <source>
        <dbReference type="EMBL" id="RHZ77291.1"/>
    </source>
</evidence>
<organism evidence="1 2">
    <name type="scientific">Diversispora epigaea</name>
    <dbReference type="NCBI Taxonomy" id="1348612"/>
    <lineage>
        <taxon>Eukaryota</taxon>
        <taxon>Fungi</taxon>
        <taxon>Fungi incertae sedis</taxon>
        <taxon>Mucoromycota</taxon>
        <taxon>Glomeromycotina</taxon>
        <taxon>Glomeromycetes</taxon>
        <taxon>Diversisporales</taxon>
        <taxon>Diversisporaceae</taxon>
        <taxon>Diversispora</taxon>
    </lineage>
</organism>
<protein>
    <recommendedName>
        <fullName evidence="3">Serine-threonine/tyrosine-protein kinase catalytic domain-containing protein</fullName>
    </recommendedName>
</protein>
<dbReference type="EMBL" id="PQFF01000173">
    <property type="protein sequence ID" value="RHZ77291.1"/>
    <property type="molecule type" value="Genomic_DNA"/>
</dbReference>
<name>A0A397IMX4_9GLOM</name>
<evidence type="ECO:0000313" key="2">
    <source>
        <dbReference type="Proteomes" id="UP000266861"/>
    </source>
</evidence>
<keyword evidence="2" id="KW-1185">Reference proteome</keyword>
<dbReference type="AlphaFoldDB" id="A0A397IMX4"/>
<dbReference type="SUPFAM" id="SSF56112">
    <property type="entry name" value="Protein kinase-like (PK-like)"/>
    <property type="match status" value="1"/>
</dbReference>
<comment type="caution">
    <text evidence="1">The sequence shown here is derived from an EMBL/GenBank/DDBJ whole genome shotgun (WGS) entry which is preliminary data.</text>
</comment>
<proteinExistence type="predicted"/>
<dbReference type="Gene3D" id="1.10.510.10">
    <property type="entry name" value="Transferase(Phosphotransferase) domain 1"/>
    <property type="match status" value="1"/>
</dbReference>
<dbReference type="OrthoDB" id="2305125at2759"/>
<accession>A0A397IMX4</accession>
<sequence length="140" mass="16775">MITHDIDYIDWNGKLNDAWDKTHYSLDTNIQKKILFDRIQKSSYISSSVEKQQCNNCLDRHQATQHSIWKDGCYDKWNSERQIFELYVKKSDAYRLGIIIWEVITDEIPFSDHEFNSDSDFFLAIINGYIPYEYETLMKQ</sequence>